<dbReference type="Proteomes" id="UP000268096">
    <property type="component" value="Unassembled WGS sequence"/>
</dbReference>
<evidence type="ECO:0000313" key="2">
    <source>
        <dbReference type="Proteomes" id="UP000268096"/>
    </source>
</evidence>
<comment type="caution">
    <text evidence="1">The sequence shown here is derived from an EMBL/GenBank/DDBJ whole genome shotgun (WGS) entry which is preliminary data.</text>
</comment>
<dbReference type="EMBL" id="RBTH01000242">
    <property type="protein sequence ID" value="RMT43753.1"/>
    <property type="molecule type" value="Genomic_DNA"/>
</dbReference>
<evidence type="ECO:0000313" key="1">
    <source>
        <dbReference type="EMBL" id="RMT43753.1"/>
    </source>
</evidence>
<dbReference type="AlphaFoldDB" id="A0A0N8SS09"/>
<reference evidence="1 2" key="1">
    <citation type="submission" date="2018-08" db="EMBL/GenBank/DDBJ databases">
        <title>Recombination of ecologically and evolutionarily significant loci maintains genetic cohesion in the Pseudomonas syringae species complex.</title>
        <authorList>
            <person name="Dillon M."/>
            <person name="Thakur S."/>
            <person name="Almeida R.N.D."/>
            <person name="Weir B.S."/>
            <person name="Guttman D.S."/>
        </authorList>
    </citation>
    <scope>NUCLEOTIDE SEQUENCE [LARGE SCALE GENOMIC DNA]</scope>
    <source>
        <strain evidence="1 2">ICMP 16926</strain>
    </source>
</reference>
<protein>
    <submittedName>
        <fullName evidence="1">Uncharacterized protein</fullName>
    </submittedName>
</protein>
<accession>A0A0N8SS09</accession>
<gene>
    <name evidence="1" type="ORF">ALP48_101576</name>
</gene>
<organism evidence="1 2">
    <name type="scientific">Pseudomonas syringae pv. solidagae</name>
    <dbReference type="NCBI Taxonomy" id="264458"/>
    <lineage>
        <taxon>Bacteria</taxon>
        <taxon>Pseudomonadati</taxon>
        <taxon>Pseudomonadota</taxon>
        <taxon>Gammaproteobacteria</taxon>
        <taxon>Pseudomonadales</taxon>
        <taxon>Pseudomonadaceae</taxon>
        <taxon>Pseudomonas</taxon>
        <taxon>Pseudomonas syringae</taxon>
    </lineage>
</organism>
<name>A0A0N8SS09_PSESX</name>
<sequence length="120" mass="13418">MFAWSIHVISDRNRNPVIGLENGVTINRSSFRLAWRTLRFGKAEQLATEMAGVENLPVSTTGLATVLSPAMRLFDGCADMGLWDDDTYDLLIICLPPDGSRSDTYRHLIRVARQGVIILR</sequence>
<proteinExistence type="predicted"/>